<feature type="transmembrane region" description="Helical" evidence="1">
    <location>
        <begin position="12"/>
        <end position="31"/>
    </location>
</feature>
<gene>
    <name evidence="2" type="ORF">F8A88_04625</name>
</gene>
<dbReference type="EMBL" id="WAIE01000001">
    <property type="protein sequence ID" value="KAB1443535.1"/>
    <property type="molecule type" value="Genomic_DNA"/>
</dbReference>
<reference evidence="2 3" key="1">
    <citation type="journal article" date="2017" name="Int. J. Syst. Evol. Microbiol.">
        <title>Desulfovibrio senegalensis sp. nov., a mesophilic sulfate reducer isolated from marine sediment.</title>
        <authorList>
            <person name="Thioye A."/>
            <person name="Gam Z.B.A."/>
            <person name="Mbengue M."/>
            <person name="Cayol J.L."/>
            <person name="Joseph-Bartoli M."/>
            <person name="Toure-Kane C."/>
            <person name="Labat M."/>
        </authorList>
    </citation>
    <scope>NUCLEOTIDE SEQUENCE [LARGE SCALE GENOMIC DNA]</scope>
    <source>
        <strain evidence="2 3">DSM 101509</strain>
    </source>
</reference>
<dbReference type="Proteomes" id="UP000438699">
    <property type="component" value="Unassembled WGS sequence"/>
</dbReference>
<dbReference type="RefSeq" id="WP_151149907.1">
    <property type="nucleotide sequence ID" value="NZ_WAIE01000001.1"/>
</dbReference>
<keyword evidence="1" id="KW-1133">Transmembrane helix</keyword>
<accession>A0A6N6N853</accession>
<feature type="transmembrane region" description="Helical" evidence="1">
    <location>
        <begin position="37"/>
        <end position="55"/>
    </location>
</feature>
<protein>
    <submittedName>
        <fullName evidence="2">Uncharacterized protein</fullName>
    </submittedName>
</protein>
<evidence type="ECO:0000313" key="2">
    <source>
        <dbReference type="EMBL" id="KAB1443535.1"/>
    </source>
</evidence>
<evidence type="ECO:0000256" key="1">
    <source>
        <dbReference type="SAM" id="Phobius"/>
    </source>
</evidence>
<evidence type="ECO:0000313" key="3">
    <source>
        <dbReference type="Proteomes" id="UP000438699"/>
    </source>
</evidence>
<sequence>MADDNKRFFEWVEVLSKGILLGGSIGAIVGWFDIIPLAKGVALGGLCGCLAAINFKQRRDDRSE</sequence>
<comment type="caution">
    <text evidence="2">The sequence shown here is derived from an EMBL/GenBank/DDBJ whole genome shotgun (WGS) entry which is preliminary data.</text>
</comment>
<proteinExistence type="predicted"/>
<keyword evidence="1" id="KW-0472">Membrane</keyword>
<name>A0A6N6N853_9BACT</name>
<keyword evidence="1" id="KW-0812">Transmembrane</keyword>
<dbReference type="AlphaFoldDB" id="A0A6N6N853"/>
<keyword evidence="3" id="KW-1185">Reference proteome</keyword>
<organism evidence="2 3">
    <name type="scientific">Pseudodesulfovibrio senegalensis</name>
    <dbReference type="NCBI Taxonomy" id="1721087"/>
    <lineage>
        <taxon>Bacteria</taxon>
        <taxon>Pseudomonadati</taxon>
        <taxon>Thermodesulfobacteriota</taxon>
        <taxon>Desulfovibrionia</taxon>
        <taxon>Desulfovibrionales</taxon>
        <taxon>Desulfovibrionaceae</taxon>
    </lineage>
</organism>